<dbReference type="AlphaFoldDB" id="A0A382EUK6"/>
<evidence type="ECO:0000313" key="7">
    <source>
        <dbReference type="EMBL" id="SVB54456.1"/>
    </source>
</evidence>
<feature type="non-terminal residue" evidence="7">
    <location>
        <position position="1"/>
    </location>
</feature>
<evidence type="ECO:0000256" key="4">
    <source>
        <dbReference type="ARBA" id="ARBA00022692"/>
    </source>
</evidence>
<protein>
    <recommendedName>
        <fullName evidence="8">TolC family protein</fullName>
    </recommendedName>
</protein>
<dbReference type="InterPro" id="IPR051906">
    <property type="entry name" value="TolC-like"/>
</dbReference>
<keyword evidence="6" id="KW-0998">Cell outer membrane</keyword>
<dbReference type="GO" id="GO:0015288">
    <property type="term" value="F:porin activity"/>
    <property type="evidence" value="ECO:0007669"/>
    <property type="project" value="TreeGrafter"/>
</dbReference>
<evidence type="ECO:0000256" key="6">
    <source>
        <dbReference type="ARBA" id="ARBA00023237"/>
    </source>
</evidence>
<keyword evidence="3" id="KW-1134">Transmembrane beta strand</keyword>
<dbReference type="EMBL" id="UINC01046434">
    <property type="protein sequence ID" value="SVB54456.1"/>
    <property type="molecule type" value="Genomic_DNA"/>
</dbReference>
<evidence type="ECO:0008006" key="8">
    <source>
        <dbReference type="Google" id="ProtNLM"/>
    </source>
</evidence>
<sequence>AQDQNAGEGGAQTPIEMTLERMVDLSLDNSYRIQNLNLSIERTQHRLNAEEARLKTNVSLDLSVPEFESSADPRWNSTLALNEIIHETTRRWEGNLSIRQPVVLFGYPTNGYLSLNNRVYRYNQIGDNGQSDLRYYNRYFVRYTQPLFQPNNLKNNLEEAQLNLEVAELEFYGDVVELVDDVSDDYFQLFEDAYGRLINENLVANLQLAVDAATDIAQAFPDRALDLNQALVELANAEAQLEQSLSDFRIRAASLKTRLNIAETDSLTLDPVIMVNPVPIDVADATQFALTATPRMRQLDIQYRRSEINLDQTRGRNSFRLNLNFSYGREAADSYFRNVFGSPTNTYSIDVTASIPIWDGGERRERIASSEISLEQTTLRIEQAETDIVRNVENEVLNVAEFQNRALSMEQTLLLAGQLSASTLALYVEGTASMFDLLQTFRTEAQTADNLLDAYVGWRSSLLRIQRMTYYDFEFGVPVLERYGVTLPSRGT</sequence>
<dbReference type="SUPFAM" id="SSF56954">
    <property type="entry name" value="Outer membrane efflux proteins (OEP)"/>
    <property type="match status" value="1"/>
</dbReference>
<dbReference type="PANTHER" id="PTHR30026">
    <property type="entry name" value="OUTER MEMBRANE PROTEIN TOLC"/>
    <property type="match status" value="1"/>
</dbReference>
<dbReference type="Gene3D" id="1.20.1600.10">
    <property type="entry name" value="Outer membrane efflux proteins (OEP)"/>
    <property type="match status" value="1"/>
</dbReference>
<organism evidence="7">
    <name type="scientific">marine metagenome</name>
    <dbReference type="NCBI Taxonomy" id="408172"/>
    <lineage>
        <taxon>unclassified sequences</taxon>
        <taxon>metagenomes</taxon>
        <taxon>ecological metagenomes</taxon>
    </lineage>
</organism>
<name>A0A382EUK6_9ZZZZ</name>
<dbReference type="Pfam" id="PF02321">
    <property type="entry name" value="OEP"/>
    <property type="match status" value="1"/>
</dbReference>
<keyword evidence="2" id="KW-0813">Transport</keyword>
<dbReference type="GO" id="GO:0009279">
    <property type="term" value="C:cell outer membrane"/>
    <property type="evidence" value="ECO:0007669"/>
    <property type="project" value="UniProtKB-SubCell"/>
</dbReference>
<gene>
    <name evidence="7" type="ORF">METZ01_LOCUS207310</name>
</gene>
<dbReference type="GO" id="GO:0015562">
    <property type="term" value="F:efflux transmembrane transporter activity"/>
    <property type="evidence" value="ECO:0007669"/>
    <property type="project" value="InterPro"/>
</dbReference>
<evidence type="ECO:0000256" key="5">
    <source>
        <dbReference type="ARBA" id="ARBA00023136"/>
    </source>
</evidence>
<reference evidence="7" key="1">
    <citation type="submission" date="2018-05" db="EMBL/GenBank/DDBJ databases">
        <authorList>
            <person name="Lanie J.A."/>
            <person name="Ng W.-L."/>
            <person name="Kazmierczak K.M."/>
            <person name="Andrzejewski T.M."/>
            <person name="Davidsen T.M."/>
            <person name="Wayne K.J."/>
            <person name="Tettelin H."/>
            <person name="Glass J.I."/>
            <person name="Rusch D."/>
            <person name="Podicherti R."/>
            <person name="Tsui H.-C.T."/>
            <person name="Winkler M.E."/>
        </authorList>
    </citation>
    <scope>NUCLEOTIDE SEQUENCE</scope>
</reference>
<dbReference type="PANTHER" id="PTHR30026:SF20">
    <property type="entry name" value="OUTER MEMBRANE PROTEIN TOLC"/>
    <property type="match status" value="1"/>
</dbReference>
<evidence type="ECO:0000256" key="1">
    <source>
        <dbReference type="ARBA" id="ARBA00004442"/>
    </source>
</evidence>
<dbReference type="InterPro" id="IPR003423">
    <property type="entry name" value="OMP_efflux"/>
</dbReference>
<keyword evidence="5" id="KW-0472">Membrane</keyword>
<evidence type="ECO:0000256" key="2">
    <source>
        <dbReference type="ARBA" id="ARBA00022448"/>
    </source>
</evidence>
<dbReference type="GO" id="GO:1990281">
    <property type="term" value="C:efflux pump complex"/>
    <property type="evidence" value="ECO:0007669"/>
    <property type="project" value="TreeGrafter"/>
</dbReference>
<evidence type="ECO:0000256" key="3">
    <source>
        <dbReference type="ARBA" id="ARBA00022452"/>
    </source>
</evidence>
<accession>A0A382EUK6</accession>
<keyword evidence="4" id="KW-0812">Transmembrane</keyword>
<proteinExistence type="predicted"/>
<comment type="subcellular location">
    <subcellularLocation>
        <location evidence="1">Cell outer membrane</location>
    </subcellularLocation>
</comment>